<accession>F5Z5P1</accession>
<organism evidence="2 3">
    <name type="scientific">Alteromonas naphthalenivorans</name>
    <dbReference type="NCBI Taxonomy" id="715451"/>
    <lineage>
        <taxon>Bacteria</taxon>
        <taxon>Pseudomonadati</taxon>
        <taxon>Pseudomonadota</taxon>
        <taxon>Gammaproteobacteria</taxon>
        <taxon>Alteromonadales</taxon>
        <taxon>Alteromonadaceae</taxon>
        <taxon>Alteromonas/Salinimonas group</taxon>
        <taxon>Alteromonas</taxon>
    </lineage>
</organism>
<proteinExistence type="predicted"/>
<evidence type="ECO:0000256" key="1">
    <source>
        <dbReference type="SAM" id="SignalP"/>
    </source>
</evidence>
<dbReference type="KEGG" id="alt:ambt_17720"/>
<dbReference type="RefSeq" id="WP_013785964.1">
    <property type="nucleotide sequence ID" value="NC_015554.1"/>
</dbReference>
<name>F5Z5P1_ALTNA</name>
<reference evidence="2 3" key="1">
    <citation type="journal article" date="2011" name="J. Bacteriol.">
        <title>Complete genome sequence of the polycyclic aromatic hydrocarbon-degrading bacterium Alteromonas sp. strain SN2.</title>
        <authorList>
            <person name="Jin H.M."/>
            <person name="Jeong H."/>
            <person name="Moon E.J."/>
            <person name="Math R.K."/>
            <person name="Lee K."/>
            <person name="Kim H.J."/>
            <person name="Jeon C.O."/>
            <person name="Oh T.K."/>
            <person name="Kim J.F."/>
        </authorList>
    </citation>
    <scope>NUCLEOTIDE SEQUENCE [LARGE SCALE GENOMIC DNA]</scope>
    <source>
        <strain evidence="3">JCM 17741 / KACC 18427 / KCTC 11700BP / SN2</strain>
    </source>
</reference>
<dbReference type="HOGENOM" id="CLU_055780_0_0_6"/>
<protein>
    <submittedName>
        <fullName evidence="2">TrhK</fullName>
    </submittedName>
</protein>
<evidence type="ECO:0000313" key="2">
    <source>
        <dbReference type="EMBL" id="AEF05046.1"/>
    </source>
</evidence>
<dbReference type="Proteomes" id="UP000000683">
    <property type="component" value="Chromosome"/>
</dbReference>
<dbReference type="AlphaFoldDB" id="F5Z5P1"/>
<dbReference type="OrthoDB" id="6402652at2"/>
<gene>
    <name evidence="2" type="ordered locus">ambt_17720</name>
</gene>
<sequence length="359" mass="40023">MKIKVLAATLAIAGSSAFAQQPPAQPEQMPQIPYLQESNNQRIPVEDGYTPPSTNVEDSELFNQVDEIRRQQEQYQAAMAAREQYAAEQIANSPGAKFLEQARKMYKPSMAFDIDPKQSIVIPVGQGLLNTLSTNFTELKVKTSDARSVIETEGGHLYISIPDSNPVGLVIHEAGVKSSQVSITLIPIDAPPVIADITVSMDDSMKRESVAYQKKMKEEEAINKAKAERVPYSDKHTKRIIDLLTPVAQGDFPRGFTLSGDIPEDYRTPCRMAIPHKAAQRLLGGTEIIDVVGVKNTTDSTYMVREEMCLSDDVIAVALFKKSYLAPGEEMELYILRDKLYYENVQRKARRPRVTWGDE</sequence>
<keyword evidence="3" id="KW-1185">Reference proteome</keyword>
<feature type="chain" id="PRO_5003330258" evidence="1">
    <location>
        <begin position="20"/>
        <end position="359"/>
    </location>
</feature>
<evidence type="ECO:0000313" key="3">
    <source>
        <dbReference type="Proteomes" id="UP000000683"/>
    </source>
</evidence>
<keyword evidence="1" id="KW-0732">Signal</keyword>
<feature type="signal peptide" evidence="1">
    <location>
        <begin position="1"/>
        <end position="19"/>
    </location>
</feature>
<dbReference type="EMBL" id="CP002339">
    <property type="protein sequence ID" value="AEF05046.1"/>
    <property type="molecule type" value="Genomic_DNA"/>
</dbReference>